<feature type="transmembrane region" description="Helical" evidence="9">
    <location>
        <begin position="177"/>
        <end position="201"/>
    </location>
</feature>
<keyword evidence="12" id="KW-1185">Reference proteome</keyword>
<dbReference type="Gene3D" id="3.30.200.20">
    <property type="entry name" value="Phosphorylase Kinase, domain 1"/>
    <property type="match status" value="1"/>
</dbReference>
<evidence type="ECO:0000256" key="7">
    <source>
        <dbReference type="ARBA" id="ARBA00023136"/>
    </source>
</evidence>
<dbReference type="EMBL" id="KK914539">
    <property type="protein sequence ID" value="KDP34162.1"/>
    <property type="molecule type" value="Genomic_DNA"/>
</dbReference>
<gene>
    <name evidence="11" type="ORF">JCGZ_07733</name>
</gene>
<evidence type="ECO:0000256" key="3">
    <source>
        <dbReference type="ARBA" id="ARBA00022614"/>
    </source>
</evidence>
<keyword evidence="8" id="KW-0325">Glycoprotein</keyword>
<keyword evidence="4 9" id="KW-0812">Transmembrane</keyword>
<organism evidence="11 12">
    <name type="scientific">Jatropha curcas</name>
    <name type="common">Barbados nut</name>
    <dbReference type="NCBI Taxonomy" id="180498"/>
    <lineage>
        <taxon>Eukaryota</taxon>
        <taxon>Viridiplantae</taxon>
        <taxon>Streptophyta</taxon>
        <taxon>Embryophyta</taxon>
        <taxon>Tracheophyta</taxon>
        <taxon>Spermatophyta</taxon>
        <taxon>Magnoliopsida</taxon>
        <taxon>eudicotyledons</taxon>
        <taxon>Gunneridae</taxon>
        <taxon>Pentapetalae</taxon>
        <taxon>rosids</taxon>
        <taxon>fabids</taxon>
        <taxon>Malpighiales</taxon>
        <taxon>Euphorbiaceae</taxon>
        <taxon>Crotonoideae</taxon>
        <taxon>Jatropheae</taxon>
        <taxon>Jatropha</taxon>
    </lineage>
</organism>
<keyword evidence="6 9" id="KW-1133">Transmembrane helix</keyword>
<dbReference type="InterPro" id="IPR000719">
    <property type="entry name" value="Prot_kinase_dom"/>
</dbReference>
<evidence type="ECO:0000256" key="8">
    <source>
        <dbReference type="ARBA" id="ARBA00023180"/>
    </source>
</evidence>
<dbReference type="PROSITE" id="PS50011">
    <property type="entry name" value="PROTEIN_KINASE_DOM"/>
    <property type="match status" value="1"/>
</dbReference>
<evidence type="ECO:0000259" key="10">
    <source>
        <dbReference type="PROSITE" id="PS50011"/>
    </source>
</evidence>
<dbReference type="Gene3D" id="1.10.510.10">
    <property type="entry name" value="Transferase(Phosphotransferase) domain 1"/>
    <property type="match status" value="1"/>
</dbReference>
<dbReference type="STRING" id="180498.A0A067KDG3"/>
<reference evidence="11 12" key="1">
    <citation type="journal article" date="2014" name="PLoS ONE">
        <title>Global Analysis of Gene Expression Profiles in Physic Nut (Jatropha curcas L.) Seedlings Exposed to Salt Stress.</title>
        <authorList>
            <person name="Zhang L."/>
            <person name="Zhang C."/>
            <person name="Wu P."/>
            <person name="Chen Y."/>
            <person name="Li M."/>
            <person name="Jiang H."/>
            <person name="Wu G."/>
        </authorList>
    </citation>
    <scope>NUCLEOTIDE SEQUENCE [LARGE SCALE GENOMIC DNA]</scope>
    <source>
        <strain evidence="12">cv. GZQX0401</strain>
        <tissue evidence="11">Young leaves</tissue>
    </source>
</reference>
<dbReference type="InterPro" id="IPR011009">
    <property type="entry name" value="Kinase-like_dom_sf"/>
</dbReference>
<dbReference type="GO" id="GO:0005524">
    <property type="term" value="F:ATP binding"/>
    <property type="evidence" value="ECO:0007669"/>
    <property type="project" value="InterPro"/>
</dbReference>
<evidence type="ECO:0000313" key="11">
    <source>
        <dbReference type="EMBL" id="KDP34162.1"/>
    </source>
</evidence>
<dbReference type="InterPro" id="IPR032675">
    <property type="entry name" value="LRR_dom_sf"/>
</dbReference>
<evidence type="ECO:0000256" key="6">
    <source>
        <dbReference type="ARBA" id="ARBA00022989"/>
    </source>
</evidence>
<dbReference type="PANTHER" id="PTHR48007">
    <property type="entry name" value="LEUCINE-RICH REPEAT RECEPTOR-LIKE PROTEIN KINASE PXC1"/>
    <property type="match status" value="1"/>
</dbReference>
<dbReference type="AlphaFoldDB" id="A0A067KDG3"/>
<dbReference type="Gene3D" id="3.80.10.10">
    <property type="entry name" value="Ribonuclease Inhibitor"/>
    <property type="match status" value="1"/>
</dbReference>
<keyword evidence="5" id="KW-0677">Repeat</keyword>
<dbReference type="SUPFAM" id="SSF56112">
    <property type="entry name" value="Protein kinase-like (PK-like)"/>
    <property type="match status" value="1"/>
</dbReference>
<comment type="subcellular location">
    <subcellularLocation>
        <location evidence="1">Membrane</location>
        <topology evidence="1">Single-pass membrane protein</topology>
    </subcellularLocation>
</comment>
<dbReference type="OrthoDB" id="676979at2759"/>
<dbReference type="GO" id="GO:0004672">
    <property type="term" value="F:protein kinase activity"/>
    <property type="evidence" value="ECO:0007669"/>
    <property type="project" value="InterPro"/>
</dbReference>
<feature type="domain" description="Protein kinase" evidence="10">
    <location>
        <begin position="241"/>
        <end position="499"/>
    </location>
</feature>
<dbReference type="Pfam" id="PF13855">
    <property type="entry name" value="LRR_8"/>
    <property type="match status" value="1"/>
</dbReference>
<sequence length="516" mass="57123">MKSLQMLNLARNRFFGGLPDSFGSEKLENLDLSSNRFSGTIPLKFGSLSELVQLNLSGNKLSGQIPVELSSCKKLVSLDLSQNQLSGGIPAGFSLMPVLGQLDLSHNQLSGEIPKNLGTVESLVQVNISYNHFQGSLPPTGAFLAINASSVAGNELCGGDTSSGLPPCTRVKNNPVWWLYFAFILGGLVVVAFIAFGIMLIRGRKSLELKRVENEDGIWELQFFHSKGPKSVTIEDILLSKKEENVISRGKKGLSYKGRSIANGMQFMVKEINDMNAIPQNFWPQVAEFGKLKHPNIIKLIGICRSDRDGFFVYEYIEGKNLTQILHNLSWARRRKIAISIAKALRYLHCYCSPSVPVGYISPEKIIVDGRDEAHLRLSLPDTKFFISSAYVAPETRDLKDINEKSDMYGFGLILVELLTGKSPGDAEFGVHQSIVEWARYCYSDCHLDMWIDQTIKAEALMNQNEIVETMNLALHCTATDPKARPCASHVFKTLDSALTTSRSCVSSLKLSSSRF</sequence>
<dbReference type="Proteomes" id="UP000027138">
    <property type="component" value="Unassembled WGS sequence"/>
</dbReference>
<keyword evidence="3" id="KW-0433">Leucine-rich repeat</keyword>
<dbReference type="InterPro" id="IPR001611">
    <property type="entry name" value="Leu-rich_rpt"/>
</dbReference>
<protein>
    <recommendedName>
        <fullName evidence="10">Protein kinase domain-containing protein</fullName>
    </recommendedName>
</protein>
<evidence type="ECO:0000256" key="2">
    <source>
        <dbReference type="ARBA" id="ARBA00009592"/>
    </source>
</evidence>
<dbReference type="InterPro" id="IPR046959">
    <property type="entry name" value="PRK1-6/SRF4-like"/>
</dbReference>
<proteinExistence type="inferred from homology"/>
<evidence type="ECO:0000256" key="4">
    <source>
        <dbReference type="ARBA" id="ARBA00022692"/>
    </source>
</evidence>
<name>A0A067KDG3_JATCU</name>
<evidence type="ECO:0000256" key="9">
    <source>
        <dbReference type="SAM" id="Phobius"/>
    </source>
</evidence>
<dbReference type="PRINTS" id="PR00019">
    <property type="entry name" value="LEURICHRPT"/>
</dbReference>
<dbReference type="GO" id="GO:0016020">
    <property type="term" value="C:membrane"/>
    <property type="evidence" value="ECO:0007669"/>
    <property type="project" value="UniProtKB-SubCell"/>
</dbReference>
<dbReference type="SMART" id="SM00220">
    <property type="entry name" value="S_TKc"/>
    <property type="match status" value="1"/>
</dbReference>
<dbReference type="Pfam" id="PF00560">
    <property type="entry name" value="LRR_1"/>
    <property type="match status" value="2"/>
</dbReference>
<evidence type="ECO:0000256" key="5">
    <source>
        <dbReference type="ARBA" id="ARBA00022737"/>
    </source>
</evidence>
<evidence type="ECO:0000256" key="1">
    <source>
        <dbReference type="ARBA" id="ARBA00004167"/>
    </source>
</evidence>
<accession>A0A067KDG3</accession>
<keyword evidence="7 9" id="KW-0472">Membrane</keyword>
<comment type="similarity">
    <text evidence="2">Belongs to the RLP family.</text>
</comment>
<evidence type="ECO:0000313" key="12">
    <source>
        <dbReference type="Proteomes" id="UP000027138"/>
    </source>
</evidence>
<dbReference type="FunFam" id="3.30.200.20:FF:000882">
    <property type="entry name" value="Probably inactive leucine-rich repeat receptor-like protein kinase"/>
    <property type="match status" value="1"/>
</dbReference>
<dbReference type="PANTHER" id="PTHR48007:SF76">
    <property type="entry name" value="OS03G0145102 PROTEIN"/>
    <property type="match status" value="1"/>
</dbReference>
<dbReference type="FunFam" id="3.80.10.10:FF:000111">
    <property type="entry name" value="LRR receptor-like serine/threonine-protein kinase ERECTA"/>
    <property type="match status" value="1"/>
</dbReference>
<dbReference type="Pfam" id="PF00069">
    <property type="entry name" value="Pkinase"/>
    <property type="match status" value="1"/>
</dbReference>
<dbReference type="SUPFAM" id="SSF52058">
    <property type="entry name" value="L domain-like"/>
    <property type="match status" value="1"/>
</dbReference>